<dbReference type="Proteomes" id="UP001381003">
    <property type="component" value="Chromosome"/>
</dbReference>
<evidence type="ECO:0000313" key="1">
    <source>
        <dbReference type="EMBL" id="WWF04937.1"/>
    </source>
</evidence>
<dbReference type="EMBL" id="CP104874">
    <property type="protein sequence ID" value="WWF04937.1"/>
    <property type="molecule type" value="Genomic_DNA"/>
</dbReference>
<name>A0ABZ2FFK6_9MICO</name>
<reference evidence="1 2" key="1">
    <citation type="submission" date="2022-09" db="EMBL/GenBank/DDBJ databases">
        <title>Complete genome sequence of Janibacter terrae strain COS04-44, PCL-degrading bacteria isolated from oil spilled coast.</title>
        <authorList>
            <person name="Park H."/>
            <person name="Kim J.Y."/>
            <person name="An S.H."/>
            <person name="Lee C.M."/>
            <person name="Weon H.-Y."/>
        </authorList>
    </citation>
    <scope>NUCLEOTIDE SEQUENCE [LARGE SCALE GENOMIC DNA]</scope>
    <source>
        <strain evidence="1 2">COS04-44</strain>
    </source>
</reference>
<keyword evidence="2" id="KW-1185">Reference proteome</keyword>
<proteinExistence type="predicted"/>
<evidence type="ECO:0000313" key="2">
    <source>
        <dbReference type="Proteomes" id="UP001381003"/>
    </source>
</evidence>
<protein>
    <submittedName>
        <fullName evidence="1">Uncharacterized protein</fullName>
    </submittedName>
</protein>
<sequence>MIRRDVDVTPGVGRPSTHVYGARIGTLARIRARWAGVIWSAVTAERVSRSRNRVRQGIHVFVTRPFQHVGLG</sequence>
<dbReference type="RefSeq" id="WP_338538107.1">
    <property type="nucleotide sequence ID" value="NZ_CP104874.1"/>
</dbReference>
<gene>
    <name evidence="1" type="ORF">N5P18_14920</name>
</gene>
<organism evidence="1 2">
    <name type="scientific">Janibacter terrae</name>
    <dbReference type="NCBI Taxonomy" id="103817"/>
    <lineage>
        <taxon>Bacteria</taxon>
        <taxon>Bacillati</taxon>
        <taxon>Actinomycetota</taxon>
        <taxon>Actinomycetes</taxon>
        <taxon>Micrococcales</taxon>
        <taxon>Intrasporangiaceae</taxon>
        <taxon>Janibacter</taxon>
    </lineage>
</organism>
<accession>A0ABZ2FFK6</accession>